<dbReference type="GO" id="GO:0008804">
    <property type="term" value="F:carbamate kinase activity"/>
    <property type="evidence" value="ECO:0007669"/>
    <property type="project" value="UniProtKB-UniRule"/>
</dbReference>
<dbReference type="OrthoDB" id="9766717at2"/>
<evidence type="ECO:0000313" key="12">
    <source>
        <dbReference type="Proteomes" id="UP000183988"/>
    </source>
</evidence>
<reference evidence="11 12" key="1">
    <citation type="submission" date="2016-11" db="EMBL/GenBank/DDBJ databases">
        <authorList>
            <person name="Jaros S."/>
            <person name="Januszkiewicz K."/>
            <person name="Wedrychowicz H."/>
        </authorList>
    </citation>
    <scope>NUCLEOTIDE SEQUENCE [LARGE SCALE GENOMIC DNA]</scope>
    <source>
        <strain evidence="11 12">IBRC-M 10683</strain>
    </source>
</reference>
<evidence type="ECO:0000259" key="10">
    <source>
        <dbReference type="Pfam" id="PF00696"/>
    </source>
</evidence>
<evidence type="ECO:0000256" key="9">
    <source>
        <dbReference type="PIRNR" id="PIRNR000723"/>
    </source>
</evidence>
<keyword evidence="12" id="KW-1185">Reference proteome</keyword>
<keyword evidence="4" id="KW-0056">Arginine metabolism</keyword>
<keyword evidence="5 9" id="KW-0808">Transferase</keyword>
<dbReference type="PRINTS" id="PR01469">
    <property type="entry name" value="CARBMTKINASE"/>
</dbReference>
<accession>A0A1M5NA32</accession>
<dbReference type="GO" id="GO:0005829">
    <property type="term" value="C:cytosol"/>
    <property type="evidence" value="ECO:0007669"/>
    <property type="project" value="TreeGrafter"/>
</dbReference>
<evidence type="ECO:0000256" key="5">
    <source>
        <dbReference type="ARBA" id="ARBA00022679"/>
    </source>
</evidence>
<dbReference type="NCBIfam" id="NF009008">
    <property type="entry name" value="PRK12354.1"/>
    <property type="match status" value="1"/>
</dbReference>
<dbReference type="EMBL" id="FQVW01000073">
    <property type="protein sequence ID" value="SHG85863.1"/>
    <property type="molecule type" value="Genomic_DNA"/>
</dbReference>
<evidence type="ECO:0000256" key="4">
    <source>
        <dbReference type="ARBA" id="ARBA00022503"/>
    </source>
</evidence>
<evidence type="ECO:0000256" key="1">
    <source>
        <dbReference type="ARBA" id="ARBA00005118"/>
    </source>
</evidence>
<evidence type="ECO:0000256" key="3">
    <source>
        <dbReference type="ARBA" id="ARBA00013070"/>
    </source>
</evidence>
<evidence type="ECO:0000313" key="11">
    <source>
        <dbReference type="EMBL" id="SHG85863.1"/>
    </source>
</evidence>
<gene>
    <name evidence="11" type="ORF">SAMN05216225_10731</name>
</gene>
<dbReference type="InterPro" id="IPR001048">
    <property type="entry name" value="Asp/Glu/Uridylate_kinase"/>
</dbReference>
<dbReference type="SUPFAM" id="SSF53633">
    <property type="entry name" value="Carbamate kinase-like"/>
    <property type="match status" value="1"/>
</dbReference>
<proteinExistence type="inferred from homology"/>
<dbReference type="AlphaFoldDB" id="A0A1M5NA32"/>
<dbReference type="STRING" id="930117.SAMN05216225_10731"/>
<comment type="catalytic activity">
    <reaction evidence="7">
        <text>hydrogencarbonate + NH4(+) + ATP = carbamoyl phosphate + ADP + H2O + H(+)</text>
        <dbReference type="Rhea" id="RHEA:10152"/>
        <dbReference type="ChEBI" id="CHEBI:15377"/>
        <dbReference type="ChEBI" id="CHEBI:15378"/>
        <dbReference type="ChEBI" id="CHEBI:17544"/>
        <dbReference type="ChEBI" id="CHEBI:28938"/>
        <dbReference type="ChEBI" id="CHEBI:30616"/>
        <dbReference type="ChEBI" id="CHEBI:58228"/>
        <dbReference type="ChEBI" id="CHEBI:456216"/>
        <dbReference type="EC" id="2.7.2.2"/>
    </reaction>
</comment>
<keyword evidence="6 9" id="KW-0418">Kinase</keyword>
<dbReference type="PIRSF" id="PIRSF000723">
    <property type="entry name" value="Carbamate_kin"/>
    <property type="match status" value="1"/>
</dbReference>
<dbReference type="Gene3D" id="3.40.1160.10">
    <property type="entry name" value="Acetylglutamate kinase-like"/>
    <property type="match status" value="1"/>
</dbReference>
<evidence type="ECO:0000256" key="2">
    <source>
        <dbReference type="ARBA" id="ARBA00011066"/>
    </source>
</evidence>
<evidence type="ECO:0000256" key="6">
    <source>
        <dbReference type="ARBA" id="ARBA00022777"/>
    </source>
</evidence>
<protein>
    <recommendedName>
        <fullName evidence="3 8">Carbamate kinase</fullName>
    </recommendedName>
</protein>
<dbReference type="FunFam" id="3.40.1160.10:FF:000007">
    <property type="entry name" value="Carbamate kinase"/>
    <property type="match status" value="1"/>
</dbReference>
<evidence type="ECO:0000256" key="7">
    <source>
        <dbReference type="ARBA" id="ARBA00048467"/>
    </source>
</evidence>
<name>A0A1M5NA32_9BACI</name>
<dbReference type="Pfam" id="PF00696">
    <property type="entry name" value="AA_kinase"/>
    <property type="match status" value="1"/>
</dbReference>
<dbReference type="InterPro" id="IPR003964">
    <property type="entry name" value="Carb_kinase"/>
</dbReference>
<comment type="similarity">
    <text evidence="2 9">Belongs to the carbamate kinase family.</text>
</comment>
<dbReference type="InterPro" id="IPR036393">
    <property type="entry name" value="AceGlu_kinase-like_sf"/>
</dbReference>
<dbReference type="RefSeq" id="WP_072892007.1">
    <property type="nucleotide sequence ID" value="NZ_FQVW01000073.1"/>
</dbReference>
<organism evidence="11 12">
    <name type="scientific">Ornithinibacillus halophilus</name>
    <dbReference type="NCBI Taxonomy" id="930117"/>
    <lineage>
        <taxon>Bacteria</taxon>
        <taxon>Bacillati</taxon>
        <taxon>Bacillota</taxon>
        <taxon>Bacilli</taxon>
        <taxon>Bacillales</taxon>
        <taxon>Bacillaceae</taxon>
        <taxon>Ornithinibacillus</taxon>
    </lineage>
</organism>
<dbReference type="NCBIfam" id="TIGR00746">
    <property type="entry name" value="arcC"/>
    <property type="match status" value="1"/>
</dbReference>
<dbReference type="PANTHER" id="PTHR30409">
    <property type="entry name" value="CARBAMATE KINASE"/>
    <property type="match status" value="1"/>
</dbReference>
<evidence type="ECO:0000256" key="8">
    <source>
        <dbReference type="NCBIfam" id="TIGR00746"/>
    </source>
</evidence>
<comment type="pathway">
    <text evidence="1">Metabolic intermediate metabolism; carbamoyl phosphate degradation; CO(2) and NH(3) from carbamoyl phosphate: step 1/1.</text>
</comment>
<dbReference type="Proteomes" id="UP000183988">
    <property type="component" value="Unassembled WGS sequence"/>
</dbReference>
<dbReference type="CDD" id="cd04235">
    <property type="entry name" value="AAK_CK"/>
    <property type="match status" value="1"/>
</dbReference>
<dbReference type="PANTHER" id="PTHR30409:SF1">
    <property type="entry name" value="CARBAMATE KINASE-RELATED"/>
    <property type="match status" value="1"/>
</dbReference>
<feature type="domain" description="Aspartate/glutamate/uridylate kinase" evidence="10">
    <location>
        <begin position="4"/>
        <end position="293"/>
    </location>
</feature>
<dbReference type="GO" id="GO:0019546">
    <property type="term" value="P:L-arginine deiminase pathway"/>
    <property type="evidence" value="ECO:0007669"/>
    <property type="project" value="TreeGrafter"/>
</dbReference>
<dbReference type="UniPathway" id="UPA00996">
    <property type="reaction ID" value="UER00366"/>
</dbReference>
<dbReference type="NCBIfam" id="NF009007">
    <property type="entry name" value="PRK12352.1"/>
    <property type="match status" value="1"/>
</dbReference>
<sequence>MAEKVVIALGGNAILQPGQEATYENQLENVRKCSAIIAQVVKQGYQVVVTHGNGPQVGNILRQNEEAKDVVPPFPLDVCSAESQGFIGYMMEQTLRNELHELGLNNSVVSLLTETVVSPEDEAFQNPTKPIGVFYTEEEANKLAEEKGWVVAEDAGRGYRRVVPSPQPVSILGSDTIKTLTDAGTITIASGGGGIPVIQKEDGKYEGVEAVIDKDRSGLRLSKEVDADVFMILTDVDNVYVNYGKPNQKALEQITVEEAKQYMDEGQFSAGSMGPKMEGALSFAEHGGKAIICSLDKAALALEGKSGTTISK</sequence>